<evidence type="ECO:0000256" key="1">
    <source>
        <dbReference type="PROSITE-ProRule" id="PRU00464"/>
    </source>
</evidence>
<feature type="domain" description="HIT" evidence="2">
    <location>
        <begin position="21"/>
        <end position="131"/>
    </location>
</feature>
<keyword evidence="3" id="KW-0489">Methyltransferase</keyword>
<keyword evidence="4" id="KW-1185">Reference proteome</keyword>
<dbReference type="SUPFAM" id="SSF54197">
    <property type="entry name" value="HIT-like"/>
    <property type="match status" value="1"/>
</dbReference>
<dbReference type="Proteomes" id="UP001595872">
    <property type="component" value="Unassembled WGS sequence"/>
</dbReference>
<evidence type="ECO:0000259" key="2">
    <source>
        <dbReference type="PROSITE" id="PS51084"/>
    </source>
</evidence>
<dbReference type="GO" id="GO:0008168">
    <property type="term" value="F:methyltransferase activity"/>
    <property type="evidence" value="ECO:0007669"/>
    <property type="project" value="UniProtKB-KW"/>
</dbReference>
<proteinExistence type="predicted"/>
<dbReference type="GO" id="GO:0032259">
    <property type="term" value="P:methylation"/>
    <property type="evidence" value="ECO:0007669"/>
    <property type="project" value="UniProtKB-KW"/>
</dbReference>
<accession>A0ABV9UEX7</accession>
<evidence type="ECO:0000313" key="3">
    <source>
        <dbReference type="EMBL" id="MFC4913551.1"/>
    </source>
</evidence>
<dbReference type="InterPro" id="IPR036265">
    <property type="entry name" value="HIT-like_sf"/>
</dbReference>
<name>A0ABV9UEX7_9ACTN</name>
<dbReference type="RefSeq" id="WP_378264583.1">
    <property type="nucleotide sequence ID" value="NZ_JBHSIT010000018.1"/>
</dbReference>
<dbReference type="Gene3D" id="3.30.428.10">
    <property type="entry name" value="HIT-like"/>
    <property type="match status" value="1"/>
</dbReference>
<sequence length="226" mass="24199">MAADPAVPDEDCVLCPPLRFRLNTIAGLPGRDAVLAEDDGFFLIPDLAPLAEGHLLLVASAHLPCAGALDPDLWDRAIAWRDTVGRLYRRAYGDSELLLLEHGPATPQGGGACVDHFHWHLLPGASGVRAVLIRDRLDGVPASHAVLSGRFRAGRSYLLVEEAGVATVHPGDGVPGQYLRRATATALGLPGPWRWQEVFALDENRRRFLSTLNTLRAAAGDNGLAA</sequence>
<organism evidence="3 4">
    <name type="scientific">Actinomadura gamaensis</name>
    <dbReference type="NCBI Taxonomy" id="1763541"/>
    <lineage>
        <taxon>Bacteria</taxon>
        <taxon>Bacillati</taxon>
        <taxon>Actinomycetota</taxon>
        <taxon>Actinomycetes</taxon>
        <taxon>Streptosporangiales</taxon>
        <taxon>Thermomonosporaceae</taxon>
        <taxon>Actinomadura</taxon>
    </lineage>
</organism>
<protein>
    <submittedName>
        <fullName evidence="3">HIT family protein</fullName>
        <ecNumber evidence="3">2.1.1.-</ecNumber>
    </submittedName>
</protein>
<dbReference type="EMBL" id="JBHSIT010000018">
    <property type="protein sequence ID" value="MFC4913551.1"/>
    <property type="molecule type" value="Genomic_DNA"/>
</dbReference>
<dbReference type="InterPro" id="IPR011146">
    <property type="entry name" value="HIT-like"/>
</dbReference>
<dbReference type="PROSITE" id="PS51084">
    <property type="entry name" value="HIT_2"/>
    <property type="match status" value="1"/>
</dbReference>
<feature type="short sequence motif" description="Histidine triad motif" evidence="1">
    <location>
        <begin position="116"/>
        <end position="120"/>
    </location>
</feature>
<keyword evidence="3" id="KW-0808">Transferase</keyword>
<dbReference type="Pfam" id="PF01230">
    <property type="entry name" value="HIT"/>
    <property type="match status" value="1"/>
</dbReference>
<reference evidence="4" key="1">
    <citation type="journal article" date="2019" name="Int. J. Syst. Evol. Microbiol.">
        <title>The Global Catalogue of Microorganisms (GCM) 10K type strain sequencing project: providing services to taxonomists for standard genome sequencing and annotation.</title>
        <authorList>
            <consortium name="The Broad Institute Genomics Platform"/>
            <consortium name="The Broad Institute Genome Sequencing Center for Infectious Disease"/>
            <person name="Wu L."/>
            <person name="Ma J."/>
        </authorList>
    </citation>
    <scope>NUCLEOTIDE SEQUENCE [LARGE SCALE GENOMIC DNA]</scope>
    <source>
        <strain evidence="4">KLKA75</strain>
    </source>
</reference>
<evidence type="ECO:0000313" key="4">
    <source>
        <dbReference type="Proteomes" id="UP001595872"/>
    </source>
</evidence>
<gene>
    <name evidence="3" type="ORF">ACFPCY_40075</name>
</gene>
<comment type="caution">
    <text evidence="3">The sequence shown here is derived from an EMBL/GenBank/DDBJ whole genome shotgun (WGS) entry which is preliminary data.</text>
</comment>
<dbReference type="EC" id="2.1.1.-" evidence="3"/>